<comment type="caution">
    <text evidence="2">The sequence shown here is derived from an EMBL/GenBank/DDBJ whole genome shotgun (WGS) entry which is preliminary data.</text>
</comment>
<evidence type="ECO:0000256" key="1">
    <source>
        <dbReference type="SAM" id="MobiDB-lite"/>
    </source>
</evidence>
<dbReference type="EMBL" id="CAMPGE010026741">
    <property type="protein sequence ID" value="CAI2384412.1"/>
    <property type="molecule type" value="Genomic_DNA"/>
</dbReference>
<protein>
    <submittedName>
        <fullName evidence="2">Uncharacterized protein</fullName>
    </submittedName>
</protein>
<feature type="compositionally biased region" description="Basic and acidic residues" evidence="1">
    <location>
        <begin position="275"/>
        <end position="290"/>
    </location>
</feature>
<gene>
    <name evidence="2" type="ORF">ECRASSUSDP1_LOCUS25938</name>
</gene>
<dbReference type="Proteomes" id="UP001295684">
    <property type="component" value="Unassembled WGS sequence"/>
</dbReference>
<organism evidence="2 3">
    <name type="scientific">Euplotes crassus</name>
    <dbReference type="NCBI Taxonomy" id="5936"/>
    <lineage>
        <taxon>Eukaryota</taxon>
        <taxon>Sar</taxon>
        <taxon>Alveolata</taxon>
        <taxon>Ciliophora</taxon>
        <taxon>Intramacronucleata</taxon>
        <taxon>Spirotrichea</taxon>
        <taxon>Hypotrichia</taxon>
        <taxon>Euplotida</taxon>
        <taxon>Euplotidae</taxon>
        <taxon>Moneuplotes</taxon>
    </lineage>
</organism>
<accession>A0AAD2D823</accession>
<dbReference type="AlphaFoldDB" id="A0AAD2D823"/>
<name>A0AAD2D823_EUPCR</name>
<proteinExistence type="predicted"/>
<sequence length="785" mass="91890">MEFDNITPRMKNGILLLDYFAEPEEFYKASSSVDLSFLRDMKQYPVSPTCSKVSKRSSYSGSRVDLDTLSDVKWSKISKLNEEKFDDMIIDSESSLLAQKYTARLLNRAHNRVFTQFLESEKLDDLDCTEVQPIVLDYLEKLYFKCENICNLNQKDFRKFSLVVLKNEEIDTQAKETPSEEKASSGVISQNLCLNLEGVFKSQETNNEESKKEVLTTSNNSISVISEVPNIQVVEDKSEFSVVRHLKGLPQQKEFKPVLSKKEKVMNNPLNTTKTKIEENKETPQPDGRRKSTLKSQKPLRESFRNITSKDMAPVIKKREKPLKITKKIRIHKKKNTKMSFMINTKHRIEVDLPCLSGKFRKGKKLIRSKIRPFPNKMRLMSPPVMNKNRLNLENQDTEAKYDKEKALLNLVFRKFVQENVIKDLISEVVTDSVRNVIQNAKMKRRRNRSLANTRKGDPNAVLTIKQNSNNVKKVKIKELLGKDFKHIKMPIQNKPVSVHTLNSQYDLQKKTLRKMKMLDLMTRKKLSRKKKKIIQTYGKDMISEMYLDLMNLSEMKRNEILMNFNKDRRGSSRIHQNEFDDPNYRFVDKSMFNQTRALQEGKEMNQKLIASQGKSLFKDLKCSIMDSSYRMTNRAKSSKNRKRVKRNHNKFLQNKTLHHSTSNHDRSLYKITQENPKRRVKSPNQHMKLLGLYTKKSMLEDVLKMYKAASSDYRNDTSKDESLCMNSQDKDNETHYSTFQQSDKMKVSCKKKRVKNSLLRAKIKSPEPMIHKLDEELFRIDEFR</sequence>
<keyword evidence="3" id="KW-1185">Reference proteome</keyword>
<evidence type="ECO:0000313" key="2">
    <source>
        <dbReference type="EMBL" id="CAI2384412.1"/>
    </source>
</evidence>
<reference evidence="2" key="1">
    <citation type="submission" date="2023-07" db="EMBL/GenBank/DDBJ databases">
        <authorList>
            <consortium name="AG Swart"/>
            <person name="Singh M."/>
            <person name="Singh A."/>
            <person name="Seah K."/>
            <person name="Emmerich C."/>
        </authorList>
    </citation>
    <scope>NUCLEOTIDE SEQUENCE</scope>
    <source>
        <strain evidence="2">DP1</strain>
    </source>
</reference>
<feature type="region of interest" description="Disordered" evidence="1">
    <location>
        <begin position="266"/>
        <end position="298"/>
    </location>
</feature>
<evidence type="ECO:0000313" key="3">
    <source>
        <dbReference type="Proteomes" id="UP001295684"/>
    </source>
</evidence>